<name>A0ACC7NWG0_9BACL</name>
<evidence type="ECO:0000313" key="2">
    <source>
        <dbReference type="Proteomes" id="UP001631969"/>
    </source>
</evidence>
<evidence type="ECO:0000313" key="1">
    <source>
        <dbReference type="EMBL" id="MFM9327422.1"/>
    </source>
</evidence>
<dbReference type="EMBL" id="JBJURJ010000002">
    <property type="protein sequence ID" value="MFM9327422.1"/>
    <property type="molecule type" value="Genomic_DNA"/>
</dbReference>
<sequence>MNYGNANNMSPMVSPASVNAMPNMMPNVMPNAMPNAMPNVMPNVTVTENIYMFPYAKPKPPVYSDAALILVLFILLVIISRGVGFIGKC</sequence>
<comment type="caution">
    <text evidence="1">The sequence shown here is derived from an EMBL/GenBank/DDBJ whole genome shotgun (WGS) entry which is preliminary data.</text>
</comment>
<proteinExistence type="predicted"/>
<organism evidence="1 2">
    <name type="scientific">Paenibacillus mesotrionivorans</name>
    <dbReference type="NCBI Taxonomy" id="3160968"/>
    <lineage>
        <taxon>Bacteria</taxon>
        <taxon>Bacillati</taxon>
        <taxon>Bacillota</taxon>
        <taxon>Bacilli</taxon>
        <taxon>Bacillales</taxon>
        <taxon>Paenibacillaceae</taxon>
        <taxon>Paenibacillus</taxon>
    </lineage>
</organism>
<dbReference type="Proteomes" id="UP001631969">
    <property type="component" value="Unassembled WGS sequence"/>
</dbReference>
<reference evidence="1" key="1">
    <citation type="submission" date="2024-12" db="EMBL/GenBank/DDBJ databases">
        <authorList>
            <person name="Wu N."/>
        </authorList>
    </citation>
    <scope>NUCLEOTIDE SEQUENCE</scope>
    <source>
        <strain evidence="1">P15</strain>
    </source>
</reference>
<keyword evidence="2" id="KW-1185">Reference proteome</keyword>
<protein>
    <submittedName>
        <fullName evidence="1">Uncharacterized protein</fullName>
    </submittedName>
</protein>
<gene>
    <name evidence="1" type="ORF">ACI1P1_03815</name>
</gene>
<accession>A0ACC7NWG0</accession>